<gene>
    <name evidence="2" type="ORF">ACFQ3T_24150</name>
</gene>
<feature type="domain" description="Glutamine amidotransferase" evidence="1">
    <location>
        <begin position="7"/>
        <end position="172"/>
    </location>
</feature>
<sequence length="187" mass="20707">MTSPRVLVVDNGSLSIPQVRKSFEVLGADTDLVKAAEVPDRLDPRYQALVLSGTKVRAYDSDYYRRLVDLVFTSTVPVWGICGGMQIIGTAAGAELVPGRSRVGNHEVHVDKQEPVFADAKPTVSLFQRHMLYLKEAPLGFKAIGWSEDAPVEFIRSEDGRIYGSQAHLEFRNDGLSVLQGFVRLFQ</sequence>
<dbReference type="InterPro" id="IPR017926">
    <property type="entry name" value="GATASE"/>
</dbReference>
<dbReference type="EMBL" id="JBHTLK010000147">
    <property type="protein sequence ID" value="MFD1150237.1"/>
    <property type="molecule type" value="Genomic_DNA"/>
</dbReference>
<dbReference type="Proteomes" id="UP001597168">
    <property type="component" value="Unassembled WGS sequence"/>
</dbReference>
<dbReference type="Pfam" id="PF00117">
    <property type="entry name" value="GATase"/>
    <property type="match status" value="1"/>
</dbReference>
<dbReference type="InterPro" id="IPR044992">
    <property type="entry name" value="ChyE-like"/>
</dbReference>
<organism evidence="2 3">
    <name type="scientific">Saccharothrix hoggarensis</name>
    <dbReference type="NCBI Taxonomy" id="913853"/>
    <lineage>
        <taxon>Bacteria</taxon>
        <taxon>Bacillati</taxon>
        <taxon>Actinomycetota</taxon>
        <taxon>Actinomycetes</taxon>
        <taxon>Pseudonocardiales</taxon>
        <taxon>Pseudonocardiaceae</taxon>
        <taxon>Saccharothrix</taxon>
    </lineage>
</organism>
<dbReference type="RefSeq" id="WP_380726148.1">
    <property type="nucleotide sequence ID" value="NZ_JBHTLK010000147.1"/>
</dbReference>
<proteinExistence type="predicted"/>
<evidence type="ECO:0000313" key="2">
    <source>
        <dbReference type="EMBL" id="MFD1150237.1"/>
    </source>
</evidence>
<dbReference type="Gene3D" id="3.40.50.880">
    <property type="match status" value="1"/>
</dbReference>
<keyword evidence="2" id="KW-0315">Glutamine amidotransferase</keyword>
<keyword evidence="3" id="KW-1185">Reference proteome</keyword>
<dbReference type="PANTHER" id="PTHR42695:SF5">
    <property type="entry name" value="GLUTAMINE AMIDOTRANSFERASE YLR126C-RELATED"/>
    <property type="match status" value="1"/>
</dbReference>
<accession>A0ABW3QZH9</accession>
<evidence type="ECO:0000313" key="3">
    <source>
        <dbReference type="Proteomes" id="UP001597168"/>
    </source>
</evidence>
<reference evidence="3" key="1">
    <citation type="journal article" date="2019" name="Int. J. Syst. Evol. Microbiol.">
        <title>The Global Catalogue of Microorganisms (GCM) 10K type strain sequencing project: providing services to taxonomists for standard genome sequencing and annotation.</title>
        <authorList>
            <consortium name="The Broad Institute Genomics Platform"/>
            <consortium name="The Broad Institute Genome Sequencing Center for Infectious Disease"/>
            <person name="Wu L."/>
            <person name="Ma J."/>
        </authorList>
    </citation>
    <scope>NUCLEOTIDE SEQUENCE [LARGE SCALE GENOMIC DNA]</scope>
    <source>
        <strain evidence="3">CCUG 60214</strain>
    </source>
</reference>
<dbReference type="InterPro" id="IPR029062">
    <property type="entry name" value="Class_I_gatase-like"/>
</dbReference>
<evidence type="ECO:0000259" key="1">
    <source>
        <dbReference type="Pfam" id="PF00117"/>
    </source>
</evidence>
<protein>
    <submittedName>
        <fullName evidence="2">Type 1 glutamine amidotransferase</fullName>
    </submittedName>
</protein>
<dbReference type="SUPFAM" id="SSF52317">
    <property type="entry name" value="Class I glutamine amidotransferase-like"/>
    <property type="match status" value="1"/>
</dbReference>
<dbReference type="PANTHER" id="PTHR42695">
    <property type="entry name" value="GLUTAMINE AMIDOTRANSFERASE YLR126C-RELATED"/>
    <property type="match status" value="1"/>
</dbReference>
<dbReference type="PROSITE" id="PS51273">
    <property type="entry name" value="GATASE_TYPE_1"/>
    <property type="match status" value="1"/>
</dbReference>
<name>A0ABW3QZH9_9PSEU</name>
<comment type="caution">
    <text evidence="2">The sequence shown here is derived from an EMBL/GenBank/DDBJ whole genome shotgun (WGS) entry which is preliminary data.</text>
</comment>